<dbReference type="SUPFAM" id="SSF51735">
    <property type="entry name" value="NAD(P)-binding Rossmann-fold domains"/>
    <property type="match status" value="1"/>
</dbReference>
<dbReference type="GeneID" id="116171171"/>
<dbReference type="FunFam" id="3.40.50.720:FF:000047">
    <property type="entry name" value="NADP-dependent L-serine/L-allo-threonine dehydrogenase"/>
    <property type="match status" value="1"/>
</dbReference>
<proteinExistence type="inferred from homology"/>
<sequence>MVLSMERWKNKVAVVTGASAGIGSSIVEKLLELGLIVVGLARRKEKIQALSTNKNLHAIQCDITKESDILKAFAWAEENLGPIHILVNNAGVGRVTNLIDGKTEFWKDVFDTNVMGLCIATREAVKSMRKNKVDGHVVHISSIFGHKVVPFENLNVLCASKHAITALTETLRQELIAIGSKIKISCVSPGITKTEAIEAACLASGPSEATTRYKEGTKGAPALNPSDVADAVVYILSTPPHVQIHDLWIKPVGESF</sequence>
<keyword evidence="2" id="KW-0560">Oxidoreductase</keyword>
<dbReference type="EMBL" id="GEZM01074377">
    <property type="protein sequence ID" value="JAV64577.1"/>
    <property type="molecule type" value="Transcribed_RNA"/>
</dbReference>
<name>A0A1Y1L0B8_PHOPY</name>
<evidence type="ECO:0000256" key="2">
    <source>
        <dbReference type="ARBA" id="ARBA00023002"/>
    </source>
</evidence>
<dbReference type="PRINTS" id="PR00081">
    <property type="entry name" value="GDHRDH"/>
</dbReference>
<dbReference type="PANTHER" id="PTHR43115:SF4">
    <property type="entry name" value="DEHYDROGENASE_REDUCTASE SDR FAMILY MEMBER 11"/>
    <property type="match status" value="1"/>
</dbReference>
<dbReference type="PRINTS" id="PR00080">
    <property type="entry name" value="SDRFAMILY"/>
</dbReference>
<evidence type="ECO:0000256" key="3">
    <source>
        <dbReference type="RuleBase" id="RU000363"/>
    </source>
</evidence>
<dbReference type="Pfam" id="PF00106">
    <property type="entry name" value="adh_short"/>
    <property type="match status" value="1"/>
</dbReference>
<organism evidence="4">
    <name type="scientific">Photinus pyralis</name>
    <name type="common">Common eastern firefly</name>
    <name type="synonym">Lampyris pyralis</name>
    <dbReference type="NCBI Taxonomy" id="7054"/>
    <lineage>
        <taxon>Eukaryota</taxon>
        <taxon>Metazoa</taxon>
        <taxon>Ecdysozoa</taxon>
        <taxon>Arthropoda</taxon>
        <taxon>Hexapoda</taxon>
        <taxon>Insecta</taxon>
        <taxon>Pterygota</taxon>
        <taxon>Neoptera</taxon>
        <taxon>Endopterygota</taxon>
        <taxon>Coleoptera</taxon>
        <taxon>Polyphaga</taxon>
        <taxon>Elateriformia</taxon>
        <taxon>Elateroidea</taxon>
        <taxon>Lampyridae</taxon>
        <taxon>Lampyrinae</taxon>
        <taxon>Photinus</taxon>
    </lineage>
</organism>
<accession>A0A1Y1L0B8</accession>
<evidence type="ECO:0000256" key="1">
    <source>
        <dbReference type="ARBA" id="ARBA00006484"/>
    </source>
</evidence>
<dbReference type="InterPro" id="IPR002347">
    <property type="entry name" value="SDR_fam"/>
</dbReference>
<dbReference type="PANTHER" id="PTHR43115">
    <property type="entry name" value="DEHYDROGENASE/REDUCTASE SDR FAMILY MEMBER 11"/>
    <property type="match status" value="1"/>
</dbReference>
<dbReference type="InterPro" id="IPR036291">
    <property type="entry name" value="NAD(P)-bd_dom_sf"/>
</dbReference>
<dbReference type="AlphaFoldDB" id="A0A1Y1L0B8"/>
<dbReference type="RefSeq" id="XP_031343721.1">
    <property type="nucleotide sequence ID" value="XM_031487861.1"/>
</dbReference>
<dbReference type="Gene3D" id="3.40.50.720">
    <property type="entry name" value="NAD(P)-binding Rossmann-like Domain"/>
    <property type="match status" value="1"/>
</dbReference>
<dbReference type="KEGG" id="ppyr:116171171"/>
<dbReference type="OrthoDB" id="1933717at2759"/>
<protein>
    <submittedName>
        <fullName evidence="4">Uncharacterized protein</fullName>
    </submittedName>
</protein>
<reference evidence="4" key="1">
    <citation type="journal article" date="2016" name="Sci. Rep.">
        <title>Molecular characterization of firefly nuptial gifts: a multi-omics approach sheds light on postcopulatory sexual selection.</title>
        <authorList>
            <person name="Al-Wathiqui N."/>
            <person name="Fallon T.R."/>
            <person name="South A."/>
            <person name="Weng J.K."/>
            <person name="Lewis S.M."/>
        </authorList>
    </citation>
    <scope>NUCLEOTIDE SEQUENCE</scope>
</reference>
<evidence type="ECO:0000313" key="4">
    <source>
        <dbReference type="EMBL" id="JAV64577.1"/>
    </source>
</evidence>
<comment type="similarity">
    <text evidence="1 3">Belongs to the short-chain dehydrogenases/reductases (SDR) family.</text>
</comment>
<dbReference type="GO" id="GO:0016616">
    <property type="term" value="F:oxidoreductase activity, acting on the CH-OH group of donors, NAD or NADP as acceptor"/>
    <property type="evidence" value="ECO:0007669"/>
    <property type="project" value="UniProtKB-ARBA"/>
</dbReference>